<dbReference type="InterPro" id="IPR003595">
    <property type="entry name" value="Tyr_Pase_cat"/>
</dbReference>
<evidence type="ECO:0000256" key="5">
    <source>
        <dbReference type="ARBA" id="ARBA00009649"/>
    </source>
</evidence>
<keyword evidence="32" id="KW-1185">Reference proteome</keyword>
<dbReference type="SMART" id="SM01041">
    <property type="entry name" value="BRO1"/>
    <property type="match status" value="1"/>
</dbReference>
<keyword evidence="19" id="KW-0969">Cilium</keyword>
<keyword evidence="22" id="KW-0966">Cell projection</keyword>
<accession>A0A553Q7Z2</accession>
<evidence type="ECO:0000256" key="11">
    <source>
        <dbReference type="ARBA" id="ARBA00022737"/>
    </source>
</evidence>
<feature type="compositionally biased region" description="Polar residues" evidence="27">
    <location>
        <begin position="824"/>
        <end position="834"/>
    </location>
</feature>
<comment type="subcellular location">
    <subcellularLocation>
        <location evidence="1">Cytoplasm</location>
        <location evidence="1">Cytoskeleton</location>
        <location evidence="1">Cilium basal body</location>
    </subcellularLocation>
    <subcellularLocation>
        <location evidence="4">Cytoplasmic vesicle</location>
    </subcellularLocation>
    <subcellularLocation>
        <location evidence="3">Endosome</location>
    </subcellularLocation>
    <subcellularLocation>
        <location evidence="2">Nucleus</location>
    </subcellularLocation>
</comment>
<dbReference type="Pfam" id="PF03097">
    <property type="entry name" value="BRO1"/>
    <property type="match status" value="1"/>
</dbReference>
<feature type="region of interest" description="Disordered" evidence="27">
    <location>
        <begin position="812"/>
        <end position="900"/>
    </location>
</feature>
<dbReference type="InterPro" id="IPR004328">
    <property type="entry name" value="BRO1_dom"/>
</dbReference>
<keyword evidence="10" id="KW-0597">Phosphoprotein</keyword>
<feature type="compositionally biased region" description="Low complexity" evidence="27">
    <location>
        <begin position="1246"/>
        <end position="1262"/>
    </location>
</feature>
<evidence type="ECO:0000256" key="12">
    <source>
        <dbReference type="ARBA" id="ARBA00022753"/>
    </source>
</evidence>
<dbReference type="GO" id="GO:0030030">
    <property type="term" value="P:cell projection organization"/>
    <property type="evidence" value="ECO:0007669"/>
    <property type="project" value="UniProtKB-KW"/>
</dbReference>
<feature type="region of interest" description="Disordered" evidence="27">
    <location>
        <begin position="1787"/>
        <end position="1917"/>
    </location>
</feature>
<evidence type="ECO:0000256" key="2">
    <source>
        <dbReference type="ARBA" id="ARBA00004123"/>
    </source>
</evidence>
<dbReference type="InterPro" id="IPR000387">
    <property type="entry name" value="Tyr_Pase_dom"/>
</dbReference>
<dbReference type="PROSITE" id="PS50056">
    <property type="entry name" value="TYR_PHOSPHATASE_2"/>
    <property type="match status" value="1"/>
</dbReference>
<evidence type="ECO:0000256" key="21">
    <source>
        <dbReference type="ARBA" id="ARBA00023242"/>
    </source>
</evidence>
<feature type="domain" description="Tyrosine-protein phosphatase" evidence="28">
    <location>
        <begin position="1453"/>
        <end position="1710"/>
    </location>
</feature>
<evidence type="ECO:0000256" key="18">
    <source>
        <dbReference type="ARBA" id="ARBA00023054"/>
    </source>
</evidence>
<keyword evidence="18 26" id="KW-0175">Coiled coil</keyword>
<dbReference type="Gene3D" id="1.20.140.50">
    <property type="entry name" value="alix/aip1 like domains"/>
    <property type="match status" value="1"/>
</dbReference>
<feature type="domain" description="BRO1" evidence="30">
    <location>
        <begin position="8"/>
        <end position="394"/>
    </location>
</feature>
<evidence type="ECO:0000313" key="31">
    <source>
        <dbReference type="EMBL" id="TRY86048.1"/>
    </source>
</evidence>
<keyword evidence="21" id="KW-0539">Nucleus</keyword>
<dbReference type="Gene3D" id="1.20.120.560">
    <property type="entry name" value="alix/aip1 in complex with the ypdl late domain"/>
    <property type="match status" value="1"/>
</dbReference>
<keyword evidence="12" id="KW-0967">Endosome</keyword>
<keyword evidence="23" id="KW-0968">Cytoplasmic vesicle</keyword>
<evidence type="ECO:0000259" key="30">
    <source>
        <dbReference type="PROSITE" id="PS51180"/>
    </source>
</evidence>
<dbReference type="SMART" id="SM00194">
    <property type="entry name" value="PTPc"/>
    <property type="match status" value="1"/>
</dbReference>
<dbReference type="FunFam" id="3.90.190.10:FF:000061">
    <property type="entry name" value="tyrosine-protein phosphatase non-receptor type 23 isoform X1"/>
    <property type="match status" value="1"/>
</dbReference>
<evidence type="ECO:0000256" key="24">
    <source>
        <dbReference type="ARBA" id="ARBA00055066"/>
    </source>
</evidence>
<keyword evidence="14" id="KW-0378">Hydrolase</keyword>
<evidence type="ECO:0000256" key="3">
    <source>
        <dbReference type="ARBA" id="ARBA00004177"/>
    </source>
</evidence>
<dbReference type="InterPro" id="IPR025304">
    <property type="entry name" value="ALIX_V_dom"/>
</dbReference>
<evidence type="ECO:0000256" key="4">
    <source>
        <dbReference type="ARBA" id="ARBA00004541"/>
    </source>
</evidence>
<dbReference type="GO" id="GO:0004725">
    <property type="term" value="F:protein tyrosine phosphatase activity"/>
    <property type="evidence" value="ECO:0007669"/>
    <property type="project" value="UniProtKB-EC"/>
</dbReference>
<feature type="compositionally biased region" description="Polar residues" evidence="27">
    <location>
        <begin position="1755"/>
        <end position="1769"/>
    </location>
</feature>
<dbReference type="GO" id="GO:0005768">
    <property type="term" value="C:endosome"/>
    <property type="evidence" value="ECO:0007669"/>
    <property type="project" value="UniProtKB-SubCell"/>
</dbReference>
<evidence type="ECO:0000256" key="13">
    <source>
        <dbReference type="ARBA" id="ARBA00022794"/>
    </source>
</evidence>
<feature type="compositionally biased region" description="Polar residues" evidence="27">
    <location>
        <begin position="1086"/>
        <end position="1101"/>
    </location>
</feature>
<feature type="compositionally biased region" description="Polar residues" evidence="27">
    <location>
        <begin position="1359"/>
        <end position="1384"/>
    </location>
</feature>
<feature type="coiled-coil region" evidence="26">
    <location>
        <begin position="554"/>
        <end position="581"/>
    </location>
</feature>
<keyword evidence="13" id="KW-0970">Cilium biogenesis/degradation</keyword>
<evidence type="ECO:0000256" key="20">
    <source>
        <dbReference type="ARBA" id="ARBA00023212"/>
    </source>
</evidence>
<sequence length="1917" mass="210517">MEAVPRMPMIWLDLKEAGEFQFSPTVKQFILKNYGEDPDNYNEQLKKLEQLRQSAVNVTRDFEGCSTLRKYFGQLHYLQSRVPLGLGQEAAVAISWTEIFSGKTVTHEDISYEQACILYNLGALHSMLGAMDNRVSEEGMKVSCTHFQCSAGAFNYLRDHFSHNFSVDMSHQILNLNINLMLGQAQECLLEKSMLDNRKSFLVARISAQVVDYYKEACRALENSETASMLGKIQKDWKKLVQMKIYYFAAIAHLHMGKQAEEQQKYGERVAYLQSSLEKLSEAIKLAKGQPDSVQEALKFTMDVVGGKFNSAQKDNDFIYHESVPSLETLTSVKGAPLVKALPVNPTDPSVTGPDIFAKLVPMAAHEASSLYSEEKAKLLRDVMAKIDGKNETLEQFMDSLGLDPESVDNMEMYNTLPTVLMEKCAALSVRPDTVKNLIQAMQVLSGVFTDVEASLREIRDVLDEDEEEERKLEEAAGKQVLPEKPSAMAELRRDLEKYLEAHEKASFTNTELHRAMNLHISNLRLLGGPLDTLREALPRPQLSEDEMAGLQTMKRILSKVQEMRDQRNSLEKQLRDLIHQDDITTALVTTERADMKKLFEEQLKKYEQVKVYIDQNLAAQENILKALTESNVQYATVRKGLIETEHKWNSTVQMLVASYEAYEDLMKKSQEGKEFYEDLETKASRLLEKAKTLCTTRKEERKAIAERELKKKAPQRPTAPKPAKNIDPVISDDPELAELSAAILALGGDLPAELRSLPPELSMHPPGNPGTSGVAVSSVLHWPGVKSSALYSFPQNLPPPEVLAQISRFSSPHLPQGFPQPPATHQQLPQRPSLQALPPPTSGYCPPSNQPSSAVDGVRASVPSYSPGAMHTGVVPSGQNKQLPSTVSSAHAAQSQMTPHVQYMQQPSVPLNQLPQAMPAPHTQPHHQQVFAHSSGQNQPQPFYSPAVVPSPQQMPRPLTVAQHVHPQIPPYPAQISQPGPPNFQQPQIPNQFGALPNHIPQKTAFPPVSFVSNSHLPIGQFSHSGIAPQIPPQPVPLPQVAHINQPMNPPSQPMPSMSMPHLAQQIPPTTQPVSSMSMPHLGPINNSIPPTSQHQTPPINQFPFAPHHQIHPSPHFSPAPQMHSPQQPQKLVSTPQSHQQIPSVSQASQFHQSSQITPPHQPSPQLAYPTVPMRGPVPVTSLPTQIHPSTPSQLPSHPLLQINPQSCPSPLPQNIYKPQPSIPSSTASLGFPAVSMAPHQAVTPLQPQSQQPNAQPLAPQQLPPGGPIAYAVPGSAHHPVGTIPTGSQTMLPPSSGAPGAPQPSPVLPSPAPSPSPSPGPSSLGMGTQRPSPALTPVGGAMPQPTVQGPPTGAMPQADSTLFQRQNSSTDDLLSSSPESQHGGTKDNVLLPTKADPQEEHHRKKAESVRLIQGDPYQAPEMVSKLNAQLERFRSTVQSLERPTGEGGLSELDAQWKELQEQQEKDTRQLSIAIARCYTMKNRHQDVMPYDCNRVVLHSGKDDYINASFIEDLSPYCPRLIATQAPVTGTAADFWLMVYEQKVSVIVMLVSEQELEKQKVLRYFPSERGQQLAQGPITLTLTTQKSTPTHIERMIGLHYKDQSLKRTVVHLQFTSWPELGLPESKGNLIHFIQEVHGHYLLQRPLHTPVVVHCSSGVGRTGAFCLLYAALQEIEAGNGIPELIQLLHLKFCYEAVLKHTEQVLQRHGFITLPSSRSQNSMTSKSYSRQESQDIVLGGDMPISSIQATVAKLSVRPSSVEQEQEPNQDQMPPAPEVASLGELALTDMPLQPSQGPEAMPDSISPPISCSSSPGKVRSPSPTNDQGNGFKGSTPTSPTTNNHLSTESVPRGPSPPASSLDLLASLTPEAFTLDSAHRGKQRISKQSFLQPQEGKGLQGTPEGDDPLSYLDPLWTLNKS</sequence>
<comment type="function">
    <text evidence="24">Plays a role in sorting of endocytic ubiquitinated cargos into multivesicular bodies (MVBs) via its interaction with the ESCRT-I complex (endosomal sorting complex required for transport I), and possibly also other ESCRT complexes. May act as a negative regulator of Ras-mediated mitogenic activity. Plays a role in ciliogenesis.</text>
</comment>
<keyword evidence="17" id="KW-0653">Protein transport</keyword>
<comment type="caution">
    <text evidence="31">The sequence shown here is derived from an EMBL/GenBank/DDBJ whole genome shotgun (WGS) entry which is preliminary data.</text>
</comment>
<evidence type="ECO:0000259" key="29">
    <source>
        <dbReference type="PROSITE" id="PS50056"/>
    </source>
</evidence>
<feature type="compositionally biased region" description="Polar residues" evidence="27">
    <location>
        <begin position="932"/>
        <end position="943"/>
    </location>
</feature>
<keyword evidence="11" id="KW-0677">Repeat</keyword>
<dbReference type="CDD" id="cd09239">
    <property type="entry name" value="BRO1_HD-PTP_like"/>
    <property type="match status" value="1"/>
</dbReference>
<evidence type="ECO:0000256" key="10">
    <source>
        <dbReference type="ARBA" id="ARBA00022553"/>
    </source>
</evidence>
<evidence type="ECO:0000256" key="15">
    <source>
        <dbReference type="ARBA" id="ARBA00022803"/>
    </source>
</evidence>
<keyword evidence="20" id="KW-0206">Cytoskeleton</keyword>
<name>A0A553Q7Z2_9TELE</name>
<feature type="compositionally biased region" description="Polar residues" evidence="27">
    <location>
        <begin position="1125"/>
        <end position="1160"/>
    </location>
</feature>
<keyword evidence="8" id="KW-0488">Methylation</keyword>
<evidence type="ECO:0000256" key="14">
    <source>
        <dbReference type="ARBA" id="ARBA00022801"/>
    </source>
</evidence>
<feature type="domain" description="Tyrosine specific protein phosphatases" evidence="29">
    <location>
        <begin position="1627"/>
        <end position="1688"/>
    </location>
</feature>
<dbReference type="PANTHER" id="PTHR23030:SF30">
    <property type="entry name" value="TYROSINE-PROTEIN PHOSPHATASE NON-RECEPTOR TYPE 23"/>
    <property type="match status" value="1"/>
</dbReference>
<feature type="region of interest" description="Disordered" evidence="27">
    <location>
        <begin position="970"/>
        <end position="989"/>
    </location>
</feature>
<evidence type="ECO:0000256" key="16">
    <source>
        <dbReference type="ARBA" id="ARBA00022912"/>
    </source>
</evidence>
<evidence type="ECO:0000256" key="26">
    <source>
        <dbReference type="SAM" id="Coils"/>
    </source>
</evidence>
<evidence type="ECO:0000256" key="23">
    <source>
        <dbReference type="ARBA" id="ARBA00023329"/>
    </source>
</evidence>
<gene>
    <name evidence="31" type="ORF">DNTS_030911</name>
</gene>
<evidence type="ECO:0000256" key="8">
    <source>
        <dbReference type="ARBA" id="ARBA00022481"/>
    </source>
</evidence>
<dbReference type="CDD" id="cd14539">
    <property type="entry name" value="PTP-N23"/>
    <property type="match status" value="1"/>
</dbReference>
<protein>
    <recommendedName>
        <fullName evidence="25">Tyrosine-protein phosphatase non-receptor type 23</fullName>
        <ecNumber evidence="6">3.1.3.48</ecNumber>
    </recommendedName>
</protein>
<feature type="region of interest" description="Disordered" evidence="27">
    <location>
        <begin position="706"/>
        <end position="731"/>
    </location>
</feature>
<dbReference type="EC" id="3.1.3.48" evidence="6"/>
<evidence type="ECO:0000256" key="7">
    <source>
        <dbReference type="ARBA" id="ARBA00022448"/>
    </source>
</evidence>
<evidence type="ECO:0000256" key="6">
    <source>
        <dbReference type="ARBA" id="ARBA00013064"/>
    </source>
</evidence>
<dbReference type="PROSITE" id="PS00383">
    <property type="entry name" value="TYR_PHOSPHATASE_1"/>
    <property type="match status" value="1"/>
</dbReference>
<dbReference type="Pfam" id="PF00102">
    <property type="entry name" value="Y_phosphatase"/>
    <property type="match status" value="1"/>
</dbReference>
<dbReference type="InterPro" id="IPR029021">
    <property type="entry name" value="Prot-tyrosine_phosphatase-like"/>
</dbReference>
<dbReference type="OrthoDB" id="10266451at2759"/>
<organism evidence="31 32">
    <name type="scientific">Danionella cerebrum</name>
    <dbReference type="NCBI Taxonomy" id="2873325"/>
    <lineage>
        <taxon>Eukaryota</taxon>
        <taxon>Metazoa</taxon>
        <taxon>Chordata</taxon>
        <taxon>Craniata</taxon>
        <taxon>Vertebrata</taxon>
        <taxon>Euteleostomi</taxon>
        <taxon>Actinopterygii</taxon>
        <taxon>Neopterygii</taxon>
        <taxon>Teleostei</taxon>
        <taxon>Ostariophysi</taxon>
        <taxon>Cypriniformes</taxon>
        <taxon>Danionidae</taxon>
        <taxon>Danioninae</taxon>
        <taxon>Danionella</taxon>
    </lineage>
</organism>
<keyword evidence="16" id="KW-0904">Protein phosphatase</keyword>
<dbReference type="InterPro" id="IPR016130">
    <property type="entry name" value="Tyr_Pase_AS"/>
</dbReference>
<dbReference type="Gene3D" id="3.90.190.10">
    <property type="entry name" value="Protein tyrosine phosphatase superfamily"/>
    <property type="match status" value="1"/>
</dbReference>
<dbReference type="SUPFAM" id="SSF52799">
    <property type="entry name" value="(Phosphotyrosine protein) phosphatases II"/>
    <property type="match status" value="1"/>
</dbReference>
<dbReference type="SMART" id="SM00945">
    <property type="entry name" value="ProQ"/>
    <property type="match status" value="1"/>
</dbReference>
<dbReference type="PRINTS" id="PR00700">
    <property type="entry name" value="PRTYPHPHTASE"/>
</dbReference>
<keyword evidence="7" id="KW-0813">Transport</keyword>
<dbReference type="CDD" id="cd09234">
    <property type="entry name" value="V_HD-PTP_like"/>
    <property type="match status" value="1"/>
</dbReference>
<dbReference type="SMART" id="SM00404">
    <property type="entry name" value="PTPc_motif"/>
    <property type="match status" value="1"/>
</dbReference>
<dbReference type="GO" id="GO:0032456">
    <property type="term" value="P:endocytic recycling"/>
    <property type="evidence" value="ECO:0007669"/>
    <property type="project" value="TreeGrafter"/>
</dbReference>
<dbReference type="Gene3D" id="1.25.40.280">
    <property type="entry name" value="alix/aip1 like domains"/>
    <property type="match status" value="1"/>
</dbReference>
<dbReference type="EMBL" id="SRMA01026245">
    <property type="protein sequence ID" value="TRY86048.1"/>
    <property type="molecule type" value="Genomic_DNA"/>
</dbReference>
<evidence type="ECO:0000256" key="1">
    <source>
        <dbReference type="ARBA" id="ARBA00004120"/>
    </source>
</evidence>
<keyword evidence="9" id="KW-0963">Cytoplasm</keyword>
<feature type="region of interest" description="Disordered" evidence="27">
    <location>
        <begin position="915"/>
        <end position="956"/>
    </location>
</feature>
<evidence type="ECO:0000256" key="25">
    <source>
        <dbReference type="ARBA" id="ARBA00072472"/>
    </source>
</evidence>
<evidence type="ECO:0000256" key="22">
    <source>
        <dbReference type="ARBA" id="ARBA00023273"/>
    </source>
</evidence>
<evidence type="ECO:0000259" key="28">
    <source>
        <dbReference type="PROSITE" id="PS50055"/>
    </source>
</evidence>
<evidence type="ECO:0000256" key="9">
    <source>
        <dbReference type="ARBA" id="ARBA00022490"/>
    </source>
</evidence>
<feature type="region of interest" description="Disordered" evidence="27">
    <location>
        <begin position="1085"/>
        <end position="1410"/>
    </location>
</feature>
<dbReference type="Pfam" id="PF13949">
    <property type="entry name" value="ALIX_LYPXL_bnd"/>
    <property type="match status" value="1"/>
</dbReference>
<feature type="compositionally biased region" description="Pro residues" evidence="27">
    <location>
        <begin position="1302"/>
        <end position="1321"/>
    </location>
</feature>
<feature type="compositionally biased region" description="Low complexity" evidence="27">
    <location>
        <begin position="1799"/>
        <end position="1812"/>
    </location>
</feature>
<evidence type="ECO:0000256" key="17">
    <source>
        <dbReference type="ARBA" id="ARBA00022927"/>
    </source>
</evidence>
<feature type="compositionally biased region" description="Polar residues" evidence="27">
    <location>
        <begin position="1183"/>
        <end position="1197"/>
    </location>
</feature>
<dbReference type="InterPro" id="IPR000242">
    <property type="entry name" value="PTP_cat"/>
</dbReference>
<feature type="compositionally biased region" description="Polar residues" evidence="27">
    <location>
        <begin position="878"/>
        <end position="900"/>
    </location>
</feature>
<evidence type="ECO:0000256" key="27">
    <source>
        <dbReference type="SAM" id="MobiDB-lite"/>
    </source>
</evidence>
<evidence type="ECO:0000256" key="19">
    <source>
        <dbReference type="ARBA" id="ARBA00023069"/>
    </source>
</evidence>
<feature type="region of interest" description="Disordered" evidence="27">
    <location>
        <begin position="1753"/>
        <end position="1774"/>
    </location>
</feature>
<dbReference type="STRING" id="623744.A0A553Q7Z2"/>
<proteinExistence type="inferred from homology"/>
<dbReference type="GO" id="GO:0045022">
    <property type="term" value="P:early endosome to late endosome transport"/>
    <property type="evidence" value="ECO:0007669"/>
    <property type="project" value="TreeGrafter"/>
</dbReference>
<dbReference type="Proteomes" id="UP000316079">
    <property type="component" value="Unassembled WGS sequence"/>
</dbReference>
<dbReference type="PANTHER" id="PTHR23030">
    <property type="entry name" value="PCD6 INTERACTING PROTEIN-RELATED"/>
    <property type="match status" value="1"/>
</dbReference>
<comment type="similarity">
    <text evidence="5">Belongs to the protein-tyrosine phosphatase family. Non-receptor class subfamily.</text>
</comment>
<feature type="compositionally biased region" description="Pro residues" evidence="27">
    <location>
        <begin position="970"/>
        <end position="985"/>
    </location>
</feature>
<reference evidence="31 32" key="1">
    <citation type="journal article" date="2019" name="Sci. Data">
        <title>Hybrid genome assembly and annotation of Danionella translucida.</title>
        <authorList>
            <person name="Kadobianskyi M."/>
            <person name="Schulze L."/>
            <person name="Schuelke M."/>
            <person name="Judkewitz B."/>
        </authorList>
    </citation>
    <scope>NUCLEOTIDE SEQUENCE [LARGE SCALE GENOMIC DNA]</scope>
    <source>
        <strain evidence="31 32">Bolton</strain>
    </source>
</reference>
<dbReference type="PROSITE" id="PS50055">
    <property type="entry name" value="TYR_PHOSPHATASE_PTP"/>
    <property type="match status" value="1"/>
</dbReference>
<keyword evidence="15" id="KW-0802">TPR repeat</keyword>
<evidence type="ECO:0000313" key="32">
    <source>
        <dbReference type="Proteomes" id="UP000316079"/>
    </source>
</evidence>
<dbReference type="PROSITE" id="PS51180">
    <property type="entry name" value="BRO1"/>
    <property type="match status" value="1"/>
</dbReference>
<dbReference type="GO" id="GO:0043328">
    <property type="term" value="P:protein transport to vacuole involved in ubiquitin-dependent protein catabolic process via the multivesicular body sorting pathway"/>
    <property type="evidence" value="ECO:0007669"/>
    <property type="project" value="TreeGrafter"/>
</dbReference>
<dbReference type="InterPro" id="IPR038499">
    <property type="entry name" value="BRO1_sf"/>
</dbReference>
<dbReference type="InterPro" id="IPR016103">
    <property type="entry name" value="ProQ/FinO"/>
</dbReference>
<feature type="compositionally biased region" description="Polar residues" evidence="27">
    <location>
        <begin position="1818"/>
        <end position="1846"/>
    </location>
</feature>
<dbReference type="GO" id="GO:0005634">
    <property type="term" value="C:nucleus"/>
    <property type="evidence" value="ECO:0007669"/>
    <property type="project" value="UniProtKB-SubCell"/>
</dbReference>
<feature type="compositionally biased region" description="Low complexity" evidence="27">
    <location>
        <begin position="1855"/>
        <end position="1866"/>
    </location>
</feature>